<accession>A0A8J7UKV0</accession>
<proteinExistence type="predicted"/>
<dbReference type="Proteomes" id="UP000770586">
    <property type="component" value="Unassembled WGS sequence"/>
</dbReference>
<evidence type="ECO:0000313" key="1">
    <source>
        <dbReference type="EMBL" id="MBP1900409.1"/>
    </source>
</evidence>
<gene>
    <name evidence="1" type="ORF">J2744_000061</name>
</gene>
<name>A0A8J7UKV0_9EURY</name>
<dbReference type="AlphaFoldDB" id="A0A8J7UKV0"/>
<evidence type="ECO:0000313" key="2">
    <source>
        <dbReference type="Proteomes" id="UP000770586"/>
    </source>
</evidence>
<dbReference type="EMBL" id="JAGGKE010000001">
    <property type="protein sequence ID" value="MBP1900409.1"/>
    <property type="molecule type" value="Genomic_DNA"/>
</dbReference>
<evidence type="ECO:0008006" key="3">
    <source>
        <dbReference type="Google" id="ProtNLM"/>
    </source>
</evidence>
<comment type="caution">
    <text evidence="1">The sequence shown here is derived from an EMBL/GenBank/DDBJ whole genome shotgun (WGS) entry which is preliminary data.</text>
</comment>
<dbReference type="OrthoDB" id="374793at2157"/>
<keyword evidence="2" id="KW-1185">Reference proteome</keyword>
<reference evidence="1 2" key="1">
    <citation type="submission" date="2021-03" db="EMBL/GenBank/DDBJ databases">
        <title>Genomic Encyclopedia of Type Strains, Phase IV (KMG-IV): sequencing the most valuable type-strain genomes for metagenomic binning, comparative biology and taxonomic classification.</title>
        <authorList>
            <person name="Goeker M."/>
        </authorList>
    </citation>
    <scope>NUCLEOTIDE SEQUENCE [LARGE SCALE GENOMIC DNA]</scope>
    <source>
        <strain evidence="1 2">DSM 12287</strain>
    </source>
</reference>
<protein>
    <recommendedName>
        <fullName evidence="3">Apea-like HEPN domain-containing protein</fullName>
    </recommendedName>
</protein>
<sequence length="453" mass="51776">MSQTREDLHSLLYDLAEEAIEIAQSNSDGDIIETTEVPYLERRYQTIDDSIDGSRIIRTTEEESNKNEISTDVLRDTSQQLQETEIYDRVISEVESREFESLIVPSPESSVTAYIQSILNGAKNGVSDRDIARHISIFTSEIDSAPISWNPKIWILGLDIEDDSVQLEENITIRKPDEDDLVEEIRIEDDAGFNRRATGMPERAPTAIIEFSKRAPDRRDIYDTIQVMISVLQLYDVGSVSSMKVDLHTESIIKPFPLPGRYNSPDTPFSYTISESEISDLSLFYTHMYEVVEERLYSTDEQDYLTISFDRYENAIEENDSPESQLTSAIMSLEAMLLKDEEKGELSERLSRRADILLGLFGHQPIEISRKIKTAYSIRSRYVHGSETDQDYGEDLVSDIVDYTRNCIVIYLLLSEDFPKEKLLSKLDNASVQAESREALSEKIQEVVPEWAI</sequence>
<dbReference type="RefSeq" id="WP_209543037.1">
    <property type="nucleotide sequence ID" value="NZ_BAAADX010000003.1"/>
</dbReference>
<organism evidence="1 2">
    <name type="scientific">Halorubrum trapanicum</name>
    <dbReference type="NCBI Taxonomy" id="29284"/>
    <lineage>
        <taxon>Archaea</taxon>
        <taxon>Methanobacteriati</taxon>
        <taxon>Methanobacteriota</taxon>
        <taxon>Stenosarchaea group</taxon>
        <taxon>Halobacteria</taxon>
        <taxon>Halobacteriales</taxon>
        <taxon>Haloferacaceae</taxon>
        <taxon>Halorubrum</taxon>
    </lineage>
</organism>